<gene>
    <name evidence="1" type="ORF">BDN72DRAFT_901579</name>
</gene>
<name>A0ACD3AFA1_9AGAR</name>
<accession>A0ACD3AFA1</accession>
<dbReference type="Proteomes" id="UP000308600">
    <property type="component" value="Unassembled WGS sequence"/>
</dbReference>
<proteinExistence type="predicted"/>
<evidence type="ECO:0000313" key="1">
    <source>
        <dbReference type="EMBL" id="TFK64427.1"/>
    </source>
</evidence>
<evidence type="ECO:0000313" key="2">
    <source>
        <dbReference type="Proteomes" id="UP000308600"/>
    </source>
</evidence>
<organism evidence="1 2">
    <name type="scientific">Pluteus cervinus</name>
    <dbReference type="NCBI Taxonomy" id="181527"/>
    <lineage>
        <taxon>Eukaryota</taxon>
        <taxon>Fungi</taxon>
        <taxon>Dikarya</taxon>
        <taxon>Basidiomycota</taxon>
        <taxon>Agaricomycotina</taxon>
        <taxon>Agaricomycetes</taxon>
        <taxon>Agaricomycetidae</taxon>
        <taxon>Agaricales</taxon>
        <taxon>Pluteineae</taxon>
        <taxon>Pluteaceae</taxon>
        <taxon>Pluteus</taxon>
    </lineage>
</organism>
<reference evidence="1 2" key="1">
    <citation type="journal article" date="2019" name="Nat. Ecol. Evol.">
        <title>Megaphylogeny resolves global patterns of mushroom evolution.</title>
        <authorList>
            <person name="Varga T."/>
            <person name="Krizsan K."/>
            <person name="Foldi C."/>
            <person name="Dima B."/>
            <person name="Sanchez-Garcia M."/>
            <person name="Sanchez-Ramirez S."/>
            <person name="Szollosi G.J."/>
            <person name="Szarkandi J.G."/>
            <person name="Papp V."/>
            <person name="Albert L."/>
            <person name="Andreopoulos W."/>
            <person name="Angelini C."/>
            <person name="Antonin V."/>
            <person name="Barry K.W."/>
            <person name="Bougher N.L."/>
            <person name="Buchanan P."/>
            <person name="Buyck B."/>
            <person name="Bense V."/>
            <person name="Catcheside P."/>
            <person name="Chovatia M."/>
            <person name="Cooper J."/>
            <person name="Damon W."/>
            <person name="Desjardin D."/>
            <person name="Finy P."/>
            <person name="Geml J."/>
            <person name="Haridas S."/>
            <person name="Hughes K."/>
            <person name="Justo A."/>
            <person name="Karasinski D."/>
            <person name="Kautmanova I."/>
            <person name="Kiss B."/>
            <person name="Kocsube S."/>
            <person name="Kotiranta H."/>
            <person name="LaButti K.M."/>
            <person name="Lechner B.E."/>
            <person name="Liimatainen K."/>
            <person name="Lipzen A."/>
            <person name="Lukacs Z."/>
            <person name="Mihaltcheva S."/>
            <person name="Morgado L.N."/>
            <person name="Niskanen T."/>
            <person name="Noordeloos M.E."/>
            <person name="Ohm R.A."/>
            <person name="Ortiz-Santana B."/>
            <person name="Ovrebo C."/>
            <person name="Racz N."/>
            <person name="Riley R."/>
            <person name="Savchenko A."/>
            <person name="Shiryaev A."/>
            <person name="Soop K."/>
            <person name="Spirin V."/>
            <person name="Szebenyi C."/>
            <person name="Tomsovsky M."/>
            <person name="Tulloss R.E."/>
            <person name="Uehling J."/>
            <person name="Grigoriev I.V."/>
            <person name="Vagvolgyi C."/>
            <person name="Papp T."/>
            <person name="Martin F.M."/>
            <person name="Miettinen O."/>
            <person name="Hibbett D.S."/>
            <person name="Nagy L.G."/>
        </authorList>
    </citation>
    <scope>NUCLEOTIDE SEQUENCE [LARGE SCALE GENOMIC DNA]</scope>
    <source>
        <strain evidence="1 2">NL-1719</strain>
    </source>
</reference>
<protein>
    <submittedName>
        <fullName evidence="1">Uncharacterized protein</fullName>
    </submittedName>
</protein>
<dbReference type="EMBL" id="ML208475">
    <property type="protein sequence ID" value="TFK64427.1"/>
    <property type="molecule type" value="Genomic_DNA"/>
</dbReference>
<keyword evidence="2" id="KW-1185">Reference proteome</keyword>
<sequence length="373" mass="42091">MSSVLWNANLPTLSSRDGPANSVRPPSLSTWKAELIPLFRGNENQDMIMKGLNGSDMLRLSFASKSLRDVVAKCRQRTFISGLRRFIPLNQIPTFRHIQEVLGVVISGSIAIQFFDGDIYDGCDLDLYVHSVNAPLLIGWLTSIGYTLSRSTRPFTLPSEGRPIAYMEHAIVKVETFTKDSRAVQVISTRNTVIETILDFSLTCAMNLITHKEAISLYPHATFERRECLVLDNRFISTRDTVVEKYRRHGWKIIETLDASTRIDPKSDFYCPTGAARTRFVGDKLCWKISLDEGSSHIGSNALQHDPLYTNSWRLSYDVGAFTSFVILKNRRLAQSYVIAIDAEVFKIVYKEVYAKCDTSLQQALSGHFSLNC</sequence>